<dbReference type="Gene3D" id="3.40.390.10">
    <property type="entry name" value="Collagenase (Catalytic Domain)"/>
    <property type="match status" value="1"/>
</dbReference>
<dbReference type="GeneID" id="136071872"/>
<evidence type="ECO:0000313" key="15">
    <source>
        <dbReference type="RefSeq" id="XP_065653492.1"/>
    </source>
</evidence>
<keyword evidence="7" id="KW-0482">Metalloprotease</keyword>
<evidence type="ECO:0000313" key="12">
    <source>
        <dbReference type="Proteomes" id="UP001652625"/>
    </source>
</evidence>
<evidence type="ECO:0000259" key="10">
    <source>
        <dbReference type="Pfam" id="PF01431"/>
    </source>
</evidence>
<evidence type="ECO:0000256" key="4">
    <source>
        <dbReference type="ARBA" id="ARBA00022723"/>
    </source>
</evidence>
<dbReference type="InterPro" id="IPR000718">
    <property type="entry name" value="Peptidase_M13"/>
</dbReference>
<organism evidence="12 13">
    <name type="scientific">Hydra vulgaris</name>
    <name type="common">Hydra</name>
    <name type="synonym">Hydra attenuata</name>
    <dbReference type="NCBI Taxonomy" id="6087"/>
    <lineage>
        <taxon>Eukaryota</taxon>
        <taxon>Metazoa</taxon>
        <taxon>Cnidaria</taxon>
        <taxon>Hydrozoa</taxon>
        <taxon>Hydroidolina</taxon>
        <taxon>Anthoathecata</taxon>
        <taxon>Aplanulata</taxon>
        <taxon>Hydridae</taxon>
        <taxon>Hydra</taxon>
    </lineage>
</organism>
<dbReference type="PRINTS" id="PR00786">
    <property type="entry name" value="NEPRILYSIN"/>
</dbReference>
<evidence type="ECO:0000256" key="5">
    <source>
        <dbReference type="ARBA" id="ARBA00022801"/>
    </source>
</evidence>
<dbReference type="Pfam" id="PF01431">
    <property type="entry name" value="Peptidase_M13"/>
    <property type="match status" value="1"/>
</dbReference>
<accession>A0ABM4BWB4</accession>
<name>A0ABM4BWB4_HYDVU</name>
<keyword evidence="12" id="KW-1185">Reference proteome</keyword>
<evidence type="ECO:0000256" key="8">
    <source>
        <dbReference type="SAM" id="MobiDB-lite"/>
    </source>
</evidence>
<dbReference type="PROSITE" id="PS51885">
    <property type="entry name" value="NEPRILYSIN"/>
    <property type="match status" value="1"/>
</dbReference>
<protein>
    <submittedName>
        <fullName evidence="13 14">Endothelin-converting enzyme homolog</fullName>
    </submittedName>
</protein>
<comment type="similarity">
    <text evidence="2">Belongs to the peptidase M13 family.</text>
</comment>
<evidence type="ECO:0000256" key="3">
    <source>
        <dbReference type="ARBA" id="ARBA00022670"/>
    </source>
</evidence>
<gene>
    <name evidence="13 14 15" type="primary">LOC136071872</name>
</gene>
<dbReference type="Proteomes" id="UP001652625">
    <property type="component" value="Chromosome 05"/>
</dbReference>
<dbReference type="CDD" id="cd08662">
    <property type="entry name" value="M13"/>
    <property type="match status" value="1"/>
</dbReference>
<dbReference type="RefSeq" id="XP_065653490.1">
    <property type="nucleotide sequence ID" value="XM_065797418.1"/>
</dbReference>
<dbReference type="InterPro" id="IPR024079">
    <property type="entry name" value="MetalloPept_cat_dom_sf"/>
</dbReference>
<keyword evidence="9" id="KW-0472">Membrane</keyword>
<keyword evidence="6" id="KW-0862">Zinc</keyword>
<evidence type="ECO:0000313" key="13">
    <source>
        <dbReference type="RefSeq" id="XP_065653490.1"/>
    </source>
</evidence>
<feature type="compositionally biased region" description="Basic and acidic residues" evidence="8">
    <location>
        <begin position="16"/>
        <end position="29"/>
    </location>
</feature>
<dbReference type="SUPFAM" id="SSF55486">
    <property type="entry name" value="Metalloproteases ('zincins'), catalytic domain"/>
    <property type="match status" value="1"/>
</dbReference>
<keyword evidence="5" id="KW-0378">Hydrolase</keyword>
<dbReference type="Gene3D" id="1.10.1380.10">
    <property type="entry name" value="Neutral endopeptidase , domain2"/>
    <property type="match status" value="1"/>
</dbReference>
<keyword evidence="3" id="KW-0645">Protease</keyword>
<feature type="domain" description="Peptidase M13 C-terminal" evidence="10">
    <location>
        <begin position="618"/>
        <end position="819"/>
    </location>
</feature>
<feature type="domain" description="Peptidase M13 N-terminal" evidence="11">
    <location>
        <begin position="157"/>
        <end position="558"/>
    </location>
</feature>
<keyword evidence="9" id="KW-0812">Transmembrane</keyword>
<dbReference type="PANTHER" id="PTHR11733:SF167">
    <property type="entry name" value="FI17812P1-RELATED"/>
    <property type="match status" value="1"/>
</dbReference>
<dbReference type="InterPro" id="IPR042089">
    <property type="entry name" value="Peptidase_M13_dom_2"/>
</dbReference>
<evidence type="ECO:0000259" key="11">
    <source>
        <dbReference type="Pfam" id="PF05649"/>
    </source>
</evidence>
<keyword evidence="9" id="KW-1133">Transmembrane helix</keyword>
<evidence type="ECO:0000256" key="7">
    <source>
        <dbReference type="ARBA" id="ARBA00023049"/>
    </source>
</evidence>
<dbReference type="RefSeq" id="XP_065653491.1">
    <property type="nucleotide sequence ID" value="XM_065797419.1"/>
</dbReference>
<comment type="cofactor">
    <cofactor evidence="1">
        <name>Zn(2+)</name>
        <dbReference type="ChEBI" id="CHEBI:29105"/>
    </cofactor>
</comment>
<evidence type="ECO:0000256" key="1">
    <source>
        <dbReference type="ARBA" id="ARBA00001947"/>
    </source>
</evidence>
<dbReference type="InterPro" id="IPR018497">
    <property type="entry name" value="Peptidase_M13_C"/>
</dbReference>
<evidence type="ECO:0000256" key="9">
    <source>
        <dbReference type="SAM" id="Phobius"/>
    </source>
</evidence>
<dbReference type="RefSeq" id="XP_065653492.1">
    <property type="nucleotide sequence ID" value="XM_065797420.1"/>
</dbReference>
<dbReference type="Pfam" id="PF05649">
    <property type="entry name" value="Peptidase_M13_N"/>
    <property type="match status" value="1"/>
</dbReference>
<feature type="transmembrane region" description="Helical" evidence="9">
    <location>
        <begin position="80"/>
        <end position="102"/>
    </location>
</feature>
<dbReference type="PANTHER" id="PTHR11733">
    <property type="entry name" value="ZINC METALLOPROTEASE FAMILY M13 NEPRILYSIN-RELATED"/>
    <property type="match status" value="1"/>
</dbReference>
<evidence type="ECO:0000256" key="6">
    <source>
        <dbReference type="ARBA" id="ARBA00022833"/>
    </source>
</evidence>
<evidence type="ECO:0000313" key="14">
    <source>
        <dbReference type="RefSeq" id="XP_065653491.1"/>
    </source>
</evidence>
<dbReference type="InterPro" id="IPR008753">
    <property type="entry name" value="Peptidase_M13_N"/>
</dbReference>
<evidence type="ECO:0000256" key="2">
    <source>
        <dbReference type="ARBA" id="ARBA00007357"/>
    </source>
</evidence>
<sequence length="820" mass="93965">MRVYFNPCFNKSMPVEKTETKKPLKKEHNFSSSSNSSRSEDQSAARYNGSCVVQHNEDVDDEVIYSGTDNAHKAKQKRTLCFVFFGTALLVASGIIITILAVKLLKANATTRAKKGNESCLTHEEELNQYDACTCKTPVCLKIAKSIKNSMNISADPCHDFNEYVCGRWHESHPLPASEDSIFPLKMANLYKNKELRVLVEDLTKKTIKRNGFKAKIAQYYRSCTDVTTIERKSKYPLLEFLSNFGVWSPIKTWSEVGDKNDLTSIIIRSHEYFTFSIENDKLYSPLFKAYVTSNSENPTQHITEISPPDLPLEPDMYMSEEEEDKKILGKYKNLLVNYVALLGPDKDAEKNIEELLNFEKNVAQILVSPAVKDNITRDTNNTSVQNFLNAIGNQIDWLRVISSLFQPFSVKVSYETIVSVSSFEYFKQLNNLLTKTNPQIVKDYIIWVCVWKFGSYASAPFLEADHSFQKAISGVENQPERWRKCIMDLEQTMGFALSSLYVEKSLKEEDKSKASEIIENVRKEFKNNLVNADWMDVATKAAAFKKVDFMLSNVGFPEFIKNEQAVDKLYEKIVVNEKSYFKNILEMYKDKRLSNLGLINQLVDRSSYDLPPTIADAFYNKQKNKMAFMAGLLHPPFYSPDVPMALNYGAMGLVAGHEITHAFDDRGRFFDELGEHRNWWSESSQNAFEKRSECVNHQYSNYSIFGMPINGVLTLNENIADNGGIKVSFMAYREWLNHQQDKKLPGLSFTPEQLFFVYQGQIWCGTYREQYMRKFLSGSNHSPNKFRIIGSYSNLDEFSSAFKCPLGSTMNPLKKCRVW</sequence>
<reference evidence="13 14" key="1">
    <citation type="submission" date="2025-05" db="UniProtKB">
        <authorList>
            <consortium name="RefSeq"/>
        </authorList>
    </citation>
    <scope>IDENTIFICATION</scope>
</reference>
<proteinExistence type="inferred from homology"/>
<feature type="region of interest" description="Disordered" evidence="8">
    <location>
        <begin position="16"/>
        <end position="42"/>
    </location>
</feature>
<keyword evidence="4" id="KW-0479">Metal-binding</keyword>